<evidence type="ECO:0000313" key="11">
    <source>
        <dbReference type="Proteomes" id="UP001164712"/>
    </source>
</evidence>
<keyword evidence="4" id="KW-0997">Cell inner membrane</keyword>
<reference evidence="10" key="1">
    <citation type="submission" date="2022-12" db="EMBL/GenBank/DDBJ databases">
        <title>Complete genome sequence of an Australian strain of Rouxiella badensis DAR84756 and resolution of the R. badensis DSM100043 and R. chamberiensis DSM28324 genomes.</title>
        <authorList>
            <person name="Paul S."/>
            <person name="Anderson P.J."/>
            <person name="Maynard G."/>
            <person name="Dyall-Smith M."/>
            <person name="Kudinha T."/>
        </authorList>
    </citation>
    <scope>NUCLEOTIDE SEQUENCE</scope>
    <source>
        <strain evidence="10">DSM 28324</strain>
    </source>
</reference>
<feature type="transmembrane region" description="Helical" evidence="8">
    <location>
        <begin position="439"/>
        <end position="463"/>
    </location>
</feature>
<evidence type="ECO:0000256" key="4">
    <source>
        <dbReference type="ARBA" id="ARBA00022519"/>
    </source>
</evidence>
<dbReference type="Pfam" id="PF00528">
    <property type="entry name" value="BPD_transp_1"/>
    <property type="match status" value="2"/>
</dbReference>
<organism evidence="10 11">
    <name type="scientific">Rouxiella chamberiensis</name>
    <dbReference type="NCBI Taxonomy" id="1513468"/>
    <lineage>
        <taxon>Bacteria</taxon>
        <taxon>Pseudomonadati</taxon>
        <taxon>Pseudomonadota</taxon>
        <taxon>Gammaproteobacteria</taxon>
        <taxon>Enterobacterales</taxon>
        <taxon>Yersiniaceae</taxon>
        <taxon>Rouxiella</taxon>
    </lineage>
</organism>
<evidence type="ECO:0000256" key="5">
    <source>
        <dbReference type="ARBA" id="ARBA00022692"/>
    </source>
</evidence>
<dbReference type="RefSeq" id="WP_045047761.1">
    <property type="nucleotide sequence ID" value="NZ_CP114058.1"/>
</dbReference>
<evidence type="ECO:0000256" key="2">
    <source>
        <dbReference type="ARBA" id="ARBA00022448"/>
    </source>
</evidence>
<name>A0ABY7HTH9_9GAMM</name>
<feature type="transmembrane region" description="Helical" evidence="8">
    <location>
        <begin position="270"/>
        <end position="288"/>
    </location>
</feature>
<dbReference type="InterPro" id="IPR035906">
    <property type="entry name" value="MetI-like_sf"/>
</dbReference>
<feature type="transmembrane region" description="Helical" evidence="8">
    <location>
        <begin position="547"/>
        <end position="571"/>
    </location>
</feature>
<feature type="transmembrane region" description="Helical" evidence="8">
    <location>
        <begin position="208"/>
        <end position="233"/>
    </location>
</feature>
<dbReference type="CDD" id="cd06261">
    <property type="entry name" value="TM_PBP2"/>
    <property type="match status" value="2"/>
</dbReference>
<dbReference type="InterPro" id="IPR000515">
    <property type="entry name" value="MetI-like"/>
</dbReference>
<evidence type="ECO:0000256" key="3">
    <source>
        <dbReference type="ARBA" id="ARBA00022475"/>
    </source>
</evidence>
<feature type="transmembrane region" description="Helical" evidence="8">
    <location>
        <begin position="415"/>
        <end position="433"/>
    </location>
</feature>
<accession>A0ABY7HTH9</accession>
<keyword evidence="3" id="KW-1003">Cell membrane</keyword>
<dbReference type="SUPFAM" id="SSF161098">
    <property type="entry name" value="MetI-like"/>
    <property type="match status" value="2"/>
</dbReference>
<sequence>MSVMSEITRTATFRRLSAWRGERAVLWLLALMIGVLSIAPLGRLVWAAVAPDGVLDLNRLGHLVGTQKVWQATLNTLKIAVAATALSMLAGTLAALLVALTPLRGKSLWVFTFILPLMIPPQVIALAWVQALSPSSPILSGMRALGSLFGVSFSSPDSQPLYCATGIILLLGMHNAPLVFLTVRAGLRRLPAELVEAARITGASPLRVLLTVILPLARPAIFAGAALAFVAAAGNFGIQAMLGIPGRVPTLITLVYQRLNSSGPSALPDMAVLSLLIAVITFGGLAVSRALGGSKDVRVTGSPKSLQQPPGAWRWPLEATAWLWIAVTLLLPLSALVTTSLTTGFGQTLNWQTLTFTNYLNALWQYPAIHQAFFTSLGLTLMAAILLTFASLFLAYFLSWQRSRLVSLLQMSTELAYALPGIVTGIAAILFFLKPLPLINVSIYGTVWIILAAYLSNFLALVLRPTLAGFAQIERSLDEAAQIAGAGFMRRMWTILMPLAAPSAMAGAILVFLTALNEIQVSILLVTSSTQTLGPMVIFLDEGGSSTLAAAVGCLMILVVLLFMLLASLFARRLPEGVLPWRA</sequence>
<evidence type="ECO:0000256" key="8">
    <source>
        <dbReference type="RuleBase" id="RU363032"/>
    </source>
</evidence>
<comment type="similarity">
    <text evidence="8">Belongs to the binding-protein-dependent transport system permease family.</text>
</comment>
<dbReference type="PANTHER" id="PTHR43357:SF4">
    <property type="entry name" value="INNER MEMBRANE ABC TRANSPORTER PERMEASE PROTEIN YDCV"/>
    <property type="match status" value="1"/>
</dbReference>
<feature type="transmembrane region" description="Helical" evidence="8">
    <location>
        <begin position="321"/>
        <end position="349"/>
    </location>
</feature>
<protein>
    <submittedName>
        <fullName evidence="10">Iron ABC transporter permease</fullName>
    </submittedName>
</protein>
<keyword evidence="5 8" id="KW-0812">Transmembrane</keyword>
<keyword evidence="7 8" id="KW-0472">Membrane</keyword>
<evidence type="ECO:0000256" key="6">
    <source>
        <dbReference type="ARBA" id="ARBA00022989"/>
    </source>
</evidence>
<dbReference type="PANTHER" id="PTHR43357">
    <property type="entry name" value="INNER MEMBRANE ABC TRANSPORTER PERMEASE PROTEIN YDCV"/>
    <property type="match status" value="1"/>
</dbReference>
<evidence type="ECO:0000259" key="9">
    <source>
        <dbReference type="PROSITE" id="PS50928"/>
    </source>
</evidence>
<keyword evidence="2 8" id="KW-0813">Transport</keyword>
<gene>
    <name evidence="10" type="ORF">O1V66_07610</name>
</gene>
<feature type="transmembrane region" description="Helical" evidence="8">
    <location>
        <begin position="79"/>
        <end position="101"/>
    </location>
</feature>
<evidence type="ECO:0000313" key="10">
    <source>
        <dbReference type="EMBL" id="WAT02455.1"/>
    </source>
</evidence>
<feature type="transmembrane region" description="Helical" evidence="8">
    <location>
        <begin position="159"/>
        <end position="187"/>
    </location>
</feature>
<feature type="transmembrane region" description="Helical" evidence="8">
    <location>
        <begin position="492"/>
        <end position="513"/>
    </location>
</feature>
<feature type="transmembrane region" description="Helical" evidence="8">
    <location>
        <begin position="108"/>
        <end position="129"/>
    </location>
</feature>
<keyword evidence="6 8" id="KW-1133">Transmembrane helix</keyword>
<evidence type="ECO:0000256" key="1">
    <source>
        <dbReference type="ARBA" id="ARBA00004429"/>
    </source>
</evidence>
<evidence type="ECO:0000256" key="7">
    <source>
        <dbReference type="ARBA" id="ARBA00023136"/>
    </source>
</evidence>
<dbReference type="Proteomes" id="UP001164712">
    <property type="component" value="Chromosome"/>
</dbReference>
<feature type="domain" description="ABC transmembrane type-1" evidence="9">
    <location>
        <begin position="373"/>
        <end position="567"/>
    </location>
</feature>
<feature type="domain" description="ABC transmembrane type-1" evidence="9">
    <location>
        <begin position="73"/>
        <end position="288"/>
    </location>
</feature>
<feature type="transmembrane region" description="Helical" evidence="8">
    <location>
        <begin position="369"/>
        <end position="394"/>
    </location>
</feature>
<dbReference type="Gene3D" id="1.10.3720.10">
    <property type="entry name" value="MetI-like"/>
    <property type="match status" value="2"/>
</dbReference>
<dbReference type="PROSITE" id="PS50928">
    <property type="entry name" value="ABC_TM1"/>
    <property type="match status" value="2"/>
</dbReference>
<proteinExistence type="inferred from homology"/>
<comment type="subcellular location">
    <subcellularLocation>
        <location evidence="1">Cell inner membrane</location>
        <topology evidence="1">Multi-pass membrane protein</topology>
    </subcellularLocation>
    <subcellularLocation>
        <location evidence="8">Cell membrane</location>
        <topology evidence="8">Multi-pass membrane protein</topology>
    </subcellularLocation>
</comment>
<dbReference type="EMBL" id="CP114058">
    <property type="protein sequence ID" value="WAT02455.1"/>
    <property type="molecule type" value="Genomic_DNA"/>
</dbReference>
<keyword evidence="11" id="KW-1185">Reference proteome</keyword>